<dbReference type="SUPFAM" id="SSF51735">
    <property type="entry name" value="NAD(P)-binding Rossmann-fold domains"/>
    <property type="match status" value="1"/>
</dbReference>
<proteinExistence type="inferred from homology"/>
<protein>
    <submittedName>
        <fullName evidence="4">NAD(P)-dependent epimerase/dehydratase</fullName>
    </submittedName>
</protein>
<dbReference type="PATRIC" id="fig|516051.4.peg.511"/>
<dbReference type="AlphaFoldDB" id="A0A0D5YQH1"/>
<feature type="domain" description="NAD-dependent epimerase/dehydratase" evidence="2">
    <location>
        <begin position="3"/>
        <end position="219"/>
    </location>
</feature>
<keyword evidence="5" id="KW-1185">Reference proteome</keyword>
<dbReference type="EMBL" id="CP011071">
    <property type="protein sequence ID" value="AKA34169.1"/>
    <property type="molecule type" value="Genomic_DNA"/>
</dbReference>
<dbReference type="InterPro" id="IPR036291">
    <property type="entry name" value="NAD(P)-bd_dom_sf"/>
</dbReference>
<comment type="similarity">
    <text evidence="1">Belongs to the NAD(P)-dependent epimerase/dehydratase family. SDR39U1 subfamily.</text>
</comment>
<dbReference type="Pfam" id="PF08338">
    <property type="entry name" value="DUF1731"/>
    <property type="match status" value="1"/>
</dbReference>
<dbReference type="RefSeq" id="WP_045800969.1">
    <property type="nucleotide sequence ID" value="NZ_CP011071.1"/>
</dbReference>
<evidence type="ECO:0000313" key="4">
    <source>
        <dbReference type="EMBL" id="AKA34169.1"/>
    </source>
</evidence>
<dbReference type="STRING" id="516051.VC82_490"/>
<sequence length="307" mass="33712">MKVLLTGATGLVGTALVDLLLAEGHTVHYLTTRKQKIENKEKRKGFYWDPANGELDMAALEGVSAIINLAGASISQRWTAKNKKKILNSRLQSLETLYNALERSQNTNIKMLVTASAIGIYPSSASKFYDENEKGVDDSFLGQVVKAWESKADTFTKLNLKVAKIRIGLVLSTKGGALPSLVRPIKYYVGAPLGSGNQWQSWIHIDDLAQLFVFVIKKGLAGVFNGVAPNPVTNAKLTKEAGKVLERPLWLPNVPKWVLRLVLGEMSYVVLASQRVSSKKIEERGFVFEYANVGGALQNLLNKPSSR</sequence>
<dbReference type="HOGENOM" id="CLU_047373_0_3_10"/>
<dbReference type="KEGG" id="mlt:VC82_490"/>
<accession>A0A0D5YQH1</accession>
<reference evidence="4 5" key="1">
    <citation type="submission" date="2015-03" db="EMBL/GenBank/DDBJ databases">
        <title>Complete genome sequence of Muricauda lutaonensis CC-HSB-11T, isolated from a coastal hot spring.</title>
        <authorList>
            <person name="Kim K.M."/>
        </authorList>
    </citation>
    <scope>NUCLEOTIDE SEQUENCE [LARGE SCALE GENOMIC DNA]</scope>
    <source>
        <strain evidence="4 5">CC-HSB-11</strain>
    </source>
</reference>
<dbReference type="PANTHER" id="PTHR11092:SF0">
    <property type="entry name" value="EPIMERASE FAMILY PROTEIN SDR39U1"/>
    <property type="match status" value="1"/>
</dbReference>
<dbReference type="NCBIfam" id="TIGR01777">
    <property type="entry name" value="yfcH"/>
    <property type="match status" value="1"/>
</dbReference>
<dbReference type="Gene3D" id="3.40.50.720">
    <property type="entry name" value="NAD(P)-binding Rossmann-like Domain"/>
    <property type="match status" value="1"/>
</dbReference>
<dbReference type="Pfam" id="PF01370">
    <property type="entry name" value="Epimerase"/>
    <property type="match status" value="1"/>
</dbReference>
<evidence type="ECO:0000259" key="2">
    <source>
        <dbReference type="Pfam" id="PF01370"/>
    </source>
</evidence>
<gene>
    <name evidence="4" type="ORF">VC82_490</name>
</gene>
<evidence type="ECO:0000259" key="3">
    <source>
        <dbReference type="Pfam" id="PF08338"/>
    </source>
</evidence>
<dbReference type="InterPro" id="IPR001509">
    <property type="entry name" value="Epimerase_deHydtase"/>
</dbReference>
<dbReference type="OrthoDB" id="9801773at2"/>
<feature type="domain" description="DUF1731" evidence="3">
    <location>
        <begin position="254"/>
        <end position="300"/>
    </location>
</feature>
<dbReference type="InterPro" id="IPR010099">
    <property type="entry name" value="SDR39U1"/>
</dbReference>
<dbReference type="Proteomes" id="UP000032726">
    <property type="component" value="Chromosome"/>
</dbReference>
<dbReference type="PANTHER" id="PTHR11092">
    <property type="entry name" value="SUGAR NUCLEOTIDE EPIMERASE RELATED"/>
    <property type="match status" value="1"/>
</dbReference>
<organism evidence="4 5">
    <name type="scientific">Flagellimonas lutaonensis</name>
    <dbReference type="NCBI Taxonomy" id="516051"/>
    <lineage>
        <taxon>Bacteria</taxon>
        <taxon>Pseudomonadati</taxon>
        <taxon>Bacteroidota</taxon>
        <taxon>Flavobacteriia</taxon>
        <taxon>Flavobacteriales</taxon>
        <taxon>Flavobacteriaceae</taxon>
        <taxon>Flagellimonas</taxon>
    </lineage>
</organism>
<evidence type="ECO:0000313" key="5">
    <source>
        <dbReference type="Proteomes" id="UP000032726"/>
    </source>
</evidence>
<dbReference type="InterPro" id="IPR013549">
    <property type="entry name" value="DUF1731"/>
</dbReference>
<name>A0A0D5YQH1_9FLAO</name>
<evidence type="ECO:0000256" key="1">
    <source>
        <dbReference type="ARBA" id="ARBA00009353"/>
    </source>
</evidence>